<evidence type="ECO:0000256" key="11">
    <source>
        <dbReference type="ARBA" id="ARBA00023065"/>
    </source>
</evidence>
<proteinExistence type="inferred from homology"/>
<comment type="similarity">
    <text evidence="2 15">Belongs to the SMDT1/EMRE family.</text>
</comment>
<dbReference type="AlphaFoldDB" id="E4XMJ1"/>
<accession>E4XMJ1</accession>
<reference evidence="16" key="1">
    <citation type="journal article" date="2010" name="Science">
        <title>Plasticity of animal genome architecture unmasked by rapid evolution of a pelagic tunicate.</title>
        <authorList>
            <person name="Denoeud F."/>
            <person name="Henriet S."/>
            <person name="Mungpakdee S."/>
            <person name="Aury J.M."/>
            <person name="Da Silva C."/>
            <person name="Brinkmann H."/>
            <person name="Mikhaleva J."/>
            <person name="Olsen L.C."/>
            <person name="Jubin C."/>
            <person name="Canestro C."/>
            <person name="Bouquet J.M."/>
            <person name="Danks G."/>
            <person name="Poulain J."/>
            <person name="Campsteijn C."/>
            <person name="Adamski M."/>
            <person name="Cross I."/>
            <person name="Yadetie F."/>
            <person name="Muffato M."/>
            <person name="Louis A."/>
            <person name="Butcher S."/>
            <person name="Tsagkogeorga G."/>
            <person name="Konrad A."/>
            <person name="Singh S."/>
            <person name="Jensen M.F."/>
            <person name="Cong E.H."/>
            <person name="Eikeseth-Otteraa H."/>
            <person name="Noel B."/>
            <person name="Anthouard V."/>
            <person name="Porcel B.M."/>
            <person name="Kachouri-Lafond R."/>
            <person name="Nishino A."/>
            <person name="Ugolini M."/>
            <person name="Chourrout P."/>
            <person name="Nishida H."/>
            <person name="Aasland R."/>
            <person name="Huzurbazar S."/>
            <person name="Westhof E."/>
            <person name="Delsuc F."/>
            <person name="Lehrach H."/>
            <person name="Reinhardt R."/>
            <person name="Weissenbach J."/>
            <person name="Roy S.W."/>
            <person name="Artiguenave F."/>
            <person name="Postlethwait J.H."/>
            <person name="Manak J.R."/>
            <person name="Thompson E.M."/>
            <person name="Jaillon O."/>
            <person name="Du Pasquier L."/>
            <person name="Boudinot P."/>
            <person name="Liberles D.A."/>
            <person name="Volff J.N."/>
            <person name="Philippe H."/>
            <person name="Lenhard B."/>
            <person name="Roest Crollius H."/>
            <person name="Wincker P."/>
            <person name="Chourrout D."/>
        </authorList>
    </citation>
    <scope>NUCLEOTIDE SEQUENCE [LARGE SCALE GENOMIC DNA]</scope>
</reference>
<comment type="subcellular location">
    <subcellularLocation>
        <location evidence="1 15">Mitochondrion inner membrane</location>
        <topology evidence="1 15">Single-pass membrane protein</topology>
    </subcellularLocation>
</comment>
<name>E4XMJ1_OIKDI</name>
<keyword evidence="4 15" id="KW-0813">Transport</keyword>
<evidence type="ECO:0000256" key="6">
    <source>
        <dbReference type="ARBA" id="ARBA00022692"/>
    </source>
</evidence>
<dbReference type="Proteomes" id="UP000001307">
    <property type="component" value="Unassembled WGS sequence"/>
</dbReference>
<keyword evidence="8 15" id="KW-0106">Calcium</keyword>
<keyword evidence="11 15" id="KW-0406">Ion transport</keyword>
<evidence type="ECO:0000256" key="15">
    <source>
        <dbReference type="RuleBase" id="RU369077"/>
    </source>
</evidence>
<evidence type="ECO:0000256" key="8">
    <source>
        <dbReference type="ARBA" id="ARBA00022837"/>
    </source>
</evidence>
<evidence type="ECO:0000256" key="12">
    <source>
        <dbReference type="ARBA" id="ARBA00023128"/>
    </source>
</evidence>
<dbReference type="Proteomes" id="UP000011014">
    <property type="component" value="Unassembled WGS sequence"/>
</dbReference>
<dbReference type="PANTHER" id="PTHR33904:SF1">
    <property type="entry name" value="ESSENTIAL MCU REGULATOR, MITOCHONDRIAL"/>
    <property type="match status" value="1"/>
</dbReference>
<dbReference type="EMBL" id="FN653078">
    <property type="protein sequence ID" value="CBY11198.1"/>
    <property type="molecule type" value="Genomic_DNA"/>
</dbReference>
<dbReference type="GO" id="GO:1990246">
    <property type="term" value="C:uniplex complex"/>
    <property type="evidence" value="ECO:0007669"/>
    <property type="project" value="UniProtKB-UniRule"/>
</dbReference>
<dbReference type="PANTHER" id="PTHR33904">
    <property type="entry name" value="ESSENTIAL MCU REGULATOR, MITOCHONDRIAL"/>
    <property type="match status" value="1"/>
</dbReference>
<evidence type="ECO:0000256" key="3">
    <source>
        <dbReference type="ARBA" id="ARBA00022180"/>
    </source>
</evidence>
<dbReference type="GO" id="GO:0051560">
    <property type="term" value="P:mitochondrial calcium ion homeostasis"/>
    <property type="evidence" value="ECO:0007669"/>
    <property type="project" value="UniProtKB-UniRule"/>
</dbReference>
<evidence type="ECO:0000256" key="9">
    <source>
        <dbReference type="ARBA" id="ARBA00022946"/>
    </source>
</evidence>
<dbReference type="EMBL" id="FN654462">
    <property type="protein sequence ID" value="CBY33950.1"/>
    <property type="molecule type" value="Genomic_DNA"/>
</dbReference>
<evidence type="ECO:0000256" key="4">
    <source>
        <dbReference type="ARBA" id="ARBA00022448"/>
    </source>
</evidence>
<evidence type="ECO:0000313" key="17">
    <source>
        <dbReference type="EMBL" id="CBY11200.1"/>
    </source>
</evidence>
<evidence type="ECO:0000256" key="5">
    <source>
        <dbReference type="ARBA" id="ARBA00022568"/>
    </source>
</evidence>
<evidence type="ECO:0000256" key="7">
    <source>
        <dbReference type="ARBA" id="ARBA00022792"/>
    </source>
</evidence>
<comment type="function">
    <text evidence="15">Essential regulatory subunit of the mitochondrial calcium uniporter complex (uniplex), a complex that mediates calcium uptake into mitochondria.</text>
</comment>
<keyword evidence="7 15" id="KW-0999">Mitochondrion inner membrane</keyword>
<evidence type="ECO:0000256" key="13">
    <source>
        <dbReference type="ARBA" id="ARBA00023136"/>
    </source>
</evidence>
<evidence type="ECO:0000313" key="18">
    <source>
        <dbReference type="EMBL" id="CBY33950.1"/>
    </source>
</evidence>
<keyword evidence="6" id="KW-0812">Transmembrane</keyword>
<keyword evidence="12 15" id="KW-0496">Mitochondrion</keyword>
<keyword evidence="10" id="KW-1133">Transmembrane helix</keyword>
<dbReference type="Pfam" id="PF10161">
    <property type="entry name" value="DDDD"/>
    <property type="match status" value="1"/>
</dbReference>
<dbReference type="InParanoid" id="E4XMJ1"/>
<comment type="subunit">
    <text evidence="15">Component of the uniplex complex. Interacts (via the transmembrane region) with MCU (via the first transmembrane region); the interaction is direct.</text>
</comment>
<evidence type="ECO:0000313" key="16">
    <source>
        <dbReference type="EMBL" id="CBY11198.1"/>
    </source>
</evidence>
<dbReference type="InterPro" id="IPR018782">
    <property type="entry name" value="MCU_reg"/>
</dbReference>
<dbReference type="GO" id="GO:0036444">
    <property type="term" value="P:calcium import into the mitochondrion"/>
    <property type="evidence" value="ECO:0007669"/>
    <property type="project" value="UniProtKB-UniRule"/>
</dbReference>
<keyword evidence="9 15" id="KW-0809">Transit peptide</keyword>
<evidence type="ECO:0000313" key="19">
    <source>
        <dbReference type="Proteomes" id="UP000001307"/>
    </source>
</evidence>
<keyword evidence="5 15" id="KW-0109">Calcium transport</keyword>
<keyword evidence="13" id="KW-0472">Membrane</keyword>
<protein>
    <recommendedName>
        <fullName evidence="3 15">Essential MCU regulator, mitochondrial</fullName>
    </recommendedName>
    <alternativeName>
        <fullName evidence="14 15">Single-pass membrane protein with aspartate-rich tail 1, mitochondrial</fullName>
    </alternativeName>
</protein>
<evidence type="ECO:0000256" key="2">
    <source>
        <dbReference type="ARBA" id="ARBA00008958"/>
    </source>
</evidence>
<dbReference type="EMBL" id="FN653078">
    <property type="protein sequence ID" value="CBY11200.1"/>
    <property type="molecule type" value="Genomic_DNA"/>
</dbReference>
<sequence>MLRQVLACPRHAMRRALVTDSAGAYLEIPHVTRWAVPKFAAVFVVGISTGAFISARGAKFLEEYELFVPDDDDDDDDD</sequence>
<gene>
    <name evidence="16" type="ORF">GSOID_T00015385001</name>
    <name evidence="17" type="ORF">GSOID_T00015387001</name>
    <name evidence="18" type="ORF">GSOID_T00021926001</name>
</gene>
<evidence type="ECO:0000256" key="14">
    <source>
        <dbReference type="ARBA" id="ARBA00031235"/>
    </source>
</evidence>
<evidence type="ECO:0000256" key="10">
    <source>
        <dbReference type="ARBA" id="ARBA00022989"/>
    </source>
</evidence>
<keyword evidence="19" id="KW-1185">Reference proteome</keyword>
<dbReference type="OrthoDB" id="10079848at2759"/>
<organism evidence="16">
    <name type="scientific">Oikopleura dioica</name>
    <name type="common">Tunicate</name>
    <dbReference type="NCBI Taxonomy" id="34765"/>
    <lineage>
        <taxon>Eukaryota</taxon>
        <taxon>Metazoa</taxon>
        <taxon>Chordata</taxon>
        <taxon>Tunicata</taxon>
        <taxon>Appendicularia</taxon>
        <taxon>Copelata</taxon>
        <taxon>Oikopleuridae</taxon>
        <taxon>Oikopleura</taxon>
    </lineage>
</organism>
<evidence type="ECO:0000256" key="1">
    <source>
        <dbReference type="ARBA" id="ARBA00004434"/>
    </source>
</evidence>